<dbReference type="PANTHER" id="PTHR14226">
    <property type="entry name" value="NEUROPATHY TARGET ESTERASE/SWISS CHEESE D.MELANOGASTER"/>
    <property type="match status" value="1"/>
</dbReference>
<dbReference type="PROSITE" id="PS51635">
    <property type="entry name" value="PNPLA"/>
    <property type="match status" value="1"/>
</dbReference>
<accession>A0A5C8HI85</accession>
<sequence length="552" mass="63605">MKTTKIYFSDLYVSQDVFQQSRLVFPFFSSHLEARAAFQSVVNEQGWRLTNQHGTVYLSCVHEGPLLTIQNLLQVPSDAFTWETLVSMTESFARSRFVDQIVWEMTRNPIMDQWFVGRGYGRVTQGYHKQLDYHTAFVLGGGGAHGAYQIGVWQALKKHGIIFEWVAGTSVGALNGALVLMDDIEAAEQLWTNISSEQVLQYPKAAAKKETLLDMMEQLRSLVKTALKDNGASTKPLAQLLAATFDAEKFNASKSQLLLCTTRLPDFKEVVYQFDSSKIDYSLQWLLASASFYPAMQAQLIDGIYYIDGGYRNNLPIDVAIERGATEVIAVDVQGPGINKKVQVSESIAQIQIASPWTLGSFLIFDAKRSLENMTLGYLETMKYFGKFSGYWYTFDEEVFNDSWKPFVHLLRQDAPRLYAFMKKKEFWKKVRKLYQQEVPLEICGRVFFECIGRLLHLTPTVIYTKESFLQAIREKIMTEPTKETEVWSVSEWLYYYREQFFLLSEQKRFLFFYRTQQIETPAFQQIRARYPELAVLSAYLAYFLKGEEHNG</sequence>
<dbReference type="CDD" id="cd07209">
    <property type="entry name" value="Pat_hypo_Ecoli_Z1214_like"/>
    <property type="match status" value="1"/>
</dbReference>
<dbReference type="AlphaFoldDB" id="A0A5C8HI85"/>
<feature type="short sequence motif" description="GXGXXG" evidence="4">
    <location>
        <begin position="141"/>
        <end position="146"/>
    </location>
</feature>
<evidence type="ECO:0000259" key="5">
    <source>
        <dbReference type="PROSITE" id="PS51635"/>
    </source>
</evidence>
<evidence type="ECO:0000256" key="4">
    <source>
        <dbReference type="PROSITE-ProRule" id="PRU01161"/>
    </source>
</evidence>
<name>A0A5C8HI85_ENTGA</name>
<dbReference type="PANTHER" id="PTHR14226:SF57">
    <property type="entry name" value="BLR7027 PROTEIN"/>
    <property type="match status" value="1"/>
</dbReference>
<dbReference type="InterPro" id="IPR016035">
    <property type="entry name" value="Acyl_Trfase/lysoPLipase"/>
</dbReference>
<dbReference type="Gene3D" id="3.40.1090.10">
    <property type="entry name" value="Cytosolic phospholipase A2 catalytic domain"/>
    <property type="match status" value="2"/>
</dbReference>
<feature type="domain" description="PNPLA" evidence="5">
    <location>
        <begin position="137"/>
        <end position="321"/>
    </location>
</feature>
<comment type="caution">
    <text evidence="6">The sequence shown here is derived from an EMBL/GenBank/DDBJ whole genome shotgun (WGS) entry which is preliminary data.</text>
</comment>
<dbReference type="RefSeq" id="WP_086268916.1">
    <property type="nucleotide sequence ID" value="NZ_CAAKOE010000005.1"/>
</dbReference>
<evidence type="ECO:0000313" key="6">
    <source>
        <dbReference type="EMBL" id="MXS26836.1"/>
    </source>
</evidence>
<keyword evidence="3 4" id="KW-0443">Lipid metabolism</keyword>
<gene>
    <name evidence="6" type="ORF">GTI89_12275</name>
</gene>
<feature type="active site" description="Nucleophile" evidence="4">
    <location>
        <position position="170"/>
    </location>
</feature>
<dbReference type="GO" id="GO:0016042">
    <property type="term" value="P:lipid catabolic process"/>
    <property type="evidence" value="ECO:0007669"/>
    <property type="project" value="UniProtKB-UniRule"/>
</dbReference>
<proteinExistence type="predicted"/>
<feature type="active site" description="Proton acceptor" evidence="4">
    <location>
        <position position="308"/>
    </location>
</feature>
<feature type="short sequence motif" description="DGA/G" evidence="4">
    <location>
        <begin position="308"/>
        <end position="310"/>
    </location>
</feature>
<evidence type="ECO:0000256" key="1">
    <source>
        <dbReference type="ARBA" id="ARBA00022801"/>
    </source>
</evidence>
<dbReference type="InterPro" id="IPR050301">
    <property type="entry name" value="NTE"/>
</dbReference>
<keyword evidence="1 4" id="KW-0378">Hydrolase</keyword>
<dbReference type="InterPro" id="IPR002641">
    <property type="entry name" value="PNPLA_dom"/>
</dbReference>
<protein>
    <submittedName>
        <fullName evidence="6">Patatin-like phospholipase family protein</fullName>
    </submittedName>
</protein>
<feature type="short sequence motif" description="GXSXG" evidence="4">
    <location>
        <begin position="168"/>
        <end position="172"/>
    </location>
</feature>
<evidence type="ECO:0000256" key="3">
    <source>
        <dbReference type="ARBA" id="ARBA00023098"/>
    </source>
</evidence>
<dbReference type="Pfam" id="PF01734">
    <property type="entry name" value="Patatin"/>
    <property type="match status" value="1"/>
</dbReference>
<reference evidence="6 7" key="1">
    <citation type="submission" date="2019-04" db="EMBL/GenBank/DDBJ databases">
        <title>Step-wise assembly of the neonatal virome modulated by breast feeding.</title>
        <authorList>
            <person name="Liang G."/>
            <person name="Bushman F."/>
        </authorList>
    </citation>
    <scope>NUCLEOTIDE SEQUENCE [LARGE SCALE GENOMIC DNA]</scope>
    <source>
        <strain evidence="6 7">E3404</strain>
    </source>
</reference>
<organism evidence="6 7">
    <name type="scientific">Enterococcus gallinarum</name>
    <dbReference type="NCBI Taxonomy" id="1353"/>
    <lineage>
        <taxon>Bacteria</taxon>
        <taxon>Bacillati</taxon>
        <taxon>Bacillota</taxon>
        <taxon>Bacilli</taxon>
        <taxon>Lactobacillales</taxon>
        <taxon>Enterococcaceae</taxon>
        <taxon>Enterococcus</taxon>
    </lineage>
</organism>
<keyword evidence="2 4" id="KW-0442">Lipid degradation</keyword>
<dbReference type="GO" id="GO:0016787">
    <property type="term" value="F:hydrolase activity"/>
    <property type="evidence" value="ECO:0007669"/>
    <property type="project" value="UniProtKB-UniRule"/>
</dbReference>
<dbReference type="SUPFAM" id="SSF52151">
    <property type="entry name" value="FabD/lysophospholipase-like"/>
    <property type="match status" value="1"/>
</dbReference>
<dbReference type="Proteomes" id="UP000439965">
    <property type="component" value="Unassembled WGS sequence"/>
</dbReference>
<evidence type="ECO:0000313" key="7">
    <source>
        <dbReference type="Proteomes" id="UP000439965"/>
    </source>
</evidence>
<dbReference type="EMBL" id="WVTI01000011">
    <property type="protein sequence ID" value="MXS26836.1"/>
    <property type="molecule type" value="Genomic_DNA"/>
</dbReference>
<evidence type="ECO:0000256" key="2">
    <source>
        <dbReference type="ARBA" id="ARBA00022963"/>
    </source>
</evidence>